<gene>
    <name evidence="1" type="ORF">BCV70DRAFT_8708</name>
</gene>
<dbReference type="AlphaFoldDB" id="A0A317XXV4"/>
<protein>
    <submittedName>
        <fullName evidence="1">Uncharacterized protein</fullName>
    </submittedName>
</protein>
<dbReference type="EMBL" id="KZ819188">
    <property type="protein sequence ID" value="PWZ02942.1"/>
    <property type="molecule type" value="Genomic_DNA"/>
</dbReference>
<dbReference type="PROSITE" id="PS51257">
    <property type="entry name" value="PROKAR_LIPOPROTEIN"/>
    <property type="match status" value="1"/>
</dbReference>
<evidence type="ECO:0000313" key="2">
    <source>
        <dbReference type="Proteomes" id="UP000246740"/>
    </source>
</evidence>
<proteinExistence type="predicted"/>
<reference evidence="1 2" key="1">
    <citation type="journal article" date="2018" name="Mol. Biol. Evol.">
        <title>Broad Genomic Sampling Reveals a Smut Pathogenic Ancestry of the Fungal Clade Ustilaginomycotina.</title>
        <authorList>
            <person name="Kijpornyongpan T."/>
            <person name="Mondo S.J."/>
            <person name="Barry K."/>
            <person name="Sandor L."/>
            <person name="Lee J."/>
            <person name="Lipzen A."/>
            <person name="Pangilinan J."/>
            <person name="LaButti K."/>
            <person name="Hainaut M."/>
            <person name="Henrissat B."/>
            <person name="Grigoriev I.V."/>
            <person name="Spatafora J.W."/>
            <person name="Aime M.C."/>
        </authorList>
    </citation>
    <scope>NUCLEOTIDE SEQUENCE [LARGE SCALE GENOMIC DNA]</scope>
    <source>
        <strain evidence="1 2">MCA 3645</strain>
    </source>
</reference>
<evidence type="ECO:0000313" key="1">
    <source>
        <dbReference type="EMBL" id="PWZ02942.1"/>
    </source>
</evidence>
<dbReference type="InParanoid" id="A0A317XXV4"/>
<keyword evidence="2" id="KW-1185">Reference proteome</keyword>
<name>A0A317XXV4_9BASI</name>
<accession>A0A317XXV4</accession>
<organism evidence="1 2">
    <name type="scientific">Testicularia cyperi</name>
    <dbReference type="NCBI Taxonomy" id="1882483"/>
    <lineage>
        <taxon>Eukaryota</taxon>
        <taxon>Fungi</taxon>
        <taxon>Dikarya</taxon>
        <taxon>Basidiomycota</taxon>
        <taxon>Ustilaginomycotina</taxon>
        <taxon>Ustilaginomycetes</taxon>
        <taxon>Ustilaginales</taxon>
        <taxon>Anthracoideaceae</taxon>
        <taxon>Testicularia</taxon>
    </lineage>
</organism>
<dbReference type="Proteomes" id="UP000246740">
    <property type="component" value="Unassembled WGS sequence"/>
</dbReference>
<sequence>MGRKMSSLPQMSSSCQIAMSTMRCSPSKKKTMPFILSVGERLRCPRSEIEIIHLERARSTLFLCILLHLRVGEVTGKRNCCAASVQNCRSSRGPANLDADQHILLPSARLSARRVGPLRR</sequence>